<dbReference type="EMBL" id="SDMP01000009">
    <property type="protein sequence ID" value="RYR37246.1"/>
    <property type="molecule type" value="Genomic_DNA"/>
</dbReference>
<proteinExistence type="inferred from homology"/>
<evidence type="ECO:0000313" key="2">
    <source>
        <dbReference type="EMBL" id="RYR37246.1"/>
    </source>
</evidence>
<keyword evidence="1" id="KW-0863">Zinc-finger</keyword>
<accession>A0A445BF16</accession>
<evidence type="ECO:0000313" key="3">
    <source>
        <dbReference type="Proteomes" id="UP000289738"/>
    </source>
</evidence>
<dbReference type="AlphaFoldDB" id="A0A445BF16"/>
<sequence>MKIENISDGEDKPLSKIKLSRMNLYTHIEGHRCLDHFQSRVASFTFLSWDKITRKPKSNQAKLTNHLWQQPGVTKNQNFIFELELEDDKSIKLDFWTDARIMAVCKYFKDVISFDTTCNTNRYYVVLVYDVELMLFYKSATENDFLMKYGHVDNKWRCKLHVFFVEHYEDRHIWIPIYLDHHFWARMRSTQRSEIMHAFFNKFITWNSSLI</sequence>
<dbReference type="PANTHER" id="PTHR31669:SF283">
    <property type="entry name" value="PROTEIN FAR1-RELATED SEQUENCE"/>
    <property type="match status" value="1"/>
</dbReference>
<dbReference type="GO" id="GO:0006355">
    <property type="term" value="P:regulation of DNA-templated transcription"/>
    <property type="evidence" value="ECO:0007669"/>
    <property type="project" value="UniProtKB-UniRule"/>
</dbReference>
<keyword evidence="1" id="KW-0539">Nucleus</keyword>
<keyword evidence="1" id="KW-0862">Zinc</keyword>
<protein>
    <recommendedName>
        <fullName evidence="1">Protein FAR1-RELATED SEQUENCE</fullName>
    </recommendedName>
</protein>
<comment type="subcellular location">
    <subcellularLocation>
        <location evidence="1">Nucleus</location>
    </subcellularLocation>
</comment>
<keyword evidence="3" id="KW-1185">Reference proteome</keyword>
<dbReference type="PANTHER" id="PTHR31669">
    <property type="entry name" value="PROTEIN FAR1-RELATED SEQUENCE 10-RELATED"/>
    <property type="match status" value="1"/>
</dbReference>
<comment type="caution">
    <text evidence="2">The sequence shown here is derived from an EMBL/GenBank/DDBJ whole genome shotgun (WGS) entry which is preliminary data.</text>
</comment>
<dbReference type="GO" id="GO:0005634">
    <property type="term" value="C:nucleus"/>
    <property type="evidence" value="ECO:0007669"/>
    <property type="project" value="UniProtKB-SubCell"/>
</dbReference>
<gene>
    <name evidence="2" type="ORF">Ahy_A09g042166</name>
</gene>
<dbReference type="GO" id="GO:0008270">
    <property type="term" value="F:zinc ion binding"/>
    <property type="evidence" value="ECO:0007669"/>
    <property type="project" value="UniProtKB-UniRule"/>
</dbReference>
<keyword evidence="1" id="KW-0479">Metal-binding</keyword>
<comment type="function">
    <text evidence="1">Putative transcription activator involved in regulating light control of development.</text>
</comment>
<dbReference type="InterPro" id="IPR031052">
    <property type="entry name" value="FHY3/FAR1"/>
</dbReference>
<evidence type="ECO:0000256" key="1">
    <source>
        <dbReference type="RuleBase" id="RU367018"/>
    </source>
</evidence>
<comment type="similarity">
    <text evidence="1">Belongs to the FHY3/FAR1 family.</text>
</comment>
<organism evidence="2 3">
    <name type="scientific">Arachis hypogaea</name>
    <name type="common">Peanut</name>
    <dbReference type="NCBI Taxonomy" id="3818"/>
    <lineage>
        <taxon>Eukaryota</taxon>
        <taxon>Viridiplantae</taxon>
        <taxon>Streptophyta</taxon>
        <taxon>Embryophyta</taxon>
        <taxon>Tracheophyta</taxon>
        <taxon>Spermatophyta</taxon>
        <taxon>Magnoliopsida</taxon>
        <taxon>eudicotyledons</taxon>
        <taxon>Gunneridae</taxon>
        <taxon>Pentapetalae</taxon>
        <taxon>rosids</taxon>
        <taxon>fabids</taxon>
        <taxon>Fabales</taxon>
        <taxon>Fabaceae</taxon>
        <taxon>Papilionoideae</taxon>
        <taxon>50 kb inversion clade</taxon>
        <taxon>dalbergioids sensu lato</taxon>
        <taxon>Dalbergieae</taxon>
        <taxon>Pterocarpus clade</taxon>
        <taxon>Arachis</taxon>
    </lineage>
</organism>
<reference evidence="2 3" key="1">
    <citation type="submission" date="2019-01" db="EMBL/GenBank/DDBJ databases">
        <title>Sequencing of cultivated peanut Arachis hypogaea provides insights into genome evolution and oil improvement.</title>
        <authorList>
            <person name="Chen X."/>
        </authorList>
    </citation>
    <scope>NUCLEOTIDE SEQUENCE [LARGE SCALE GENOMIC DNA]</scope>
    <source>
        <strain evidence="3">cv. Fuhuasheng</strain>
        <tissue evidence="2">Leaves</tissue>
    </source>
</reference>
<dbReference type="Proteomes" id="UP000289738">
    <property type="component" value="Chromosome A09"/>
</dbReference>
<name>A0A445BF16_ARAHY</name>